<evidence type="ECO:0000256" key="1">
    <source>
        <dbReference type="ARBA" id="ARBA00004370"/>
    </source>
</evidence>
<evidence type="ECO:0000259" key="6">
    <source>
        <dbReference type="Pfam" id="PF01490"/>
    </source>
</evidence>
<evidence type="ECO:0000313" key="8">
    <source>
        <dbReference type="Proteomes" id="UP001281761"/>
    </source>
</evidence>
<dbReference type="EMBL" id="JARBJD010000018">
    <property type="protein sequence ID" value="KAK2961123.1"/>
    <property type="molecule type" value="Genomic_DNA"/>
</dbReference>
<feature type="transmembrane region" description="Helical" evidence="5">
    <location>
        <begin position="473"/>
        <end position="498"/>
    </location>
</feature>
<dbReference type="PANTHER" id="PTHR16189">
    <property type="entry name" value="TRANSMEMBRANE PROTEIN 104-RELATED"/>
    <property type="match status" value="1"/>
</dbReference>
<feature type="transmembrane region" description="Helical" evidence="5">
    <location>
        <begin position="300"/>
        <end position="323"/>
    </location>
</feature>
<dbReference type="InterPro" id="IPR013057">
    <property type="entry name" value="AA_transpt_TM"/>
</dbReference>
<evidence type="ECO:0000256" key="5">
    <source>
        <dbReference type="SAM" id="Phobius"/>
    </source>
</evidence>
<feature type="transmembrane region" description="Helical" evidence="5">
    <location>
        <begin position="37"/>
        <end position="55"/>
    </location>
</feature>
<dbReference type="Gene3D" id="1.20.1740.10">
    <property type="entry name" value="Amino acid/polyamine transporter I"/>
    <property type="match status" value="1"/>
</dbReference>
<accession>A0ABQ9YBI0</accession>
<dbReference type="PANTHER" id="PTHR16189:SF13">
    <property type="entry name" value="AMINO ACID TRANSPORTER TRANSMEMBRANE DOMAIN-CONTAINING PROTEIN"/>
    <property type="match status" value="1"/>
</dbReference>
<feature type="transmembrane region" description="Helical" evidence="5">
    <location>
        <begin position="404"/>
        <end position="424"/>
    </location>
</feature>
<comment type="caution">
    <text evidence="7">The sequence shown here is derived from an EMBL/GenBank/DDBJ whole genome shotgun (WGS) entry which is preliminary data.</text>
</comment>
<feature type="transmembrane region" description="Helical" evidence="5">
    <location>
        <begin position="122"/>
        <end position="140"/>
    </location>
</feature>
<keyword evidence="3 5" id="KW-1133">Transmembrane helix</keyword>
<feature type="transmembrane region" description="Helical" evidence="5">
    <location>
        <begin position="62"/>
        <end position="86"/>
    </location>
</feature>
<feature type="transmembrane region" description="Helical" evidence="5">
    <location>
        <begin position="187"/>
        <end position="211"/>
    </location>
</feature>
<dbReference type="Proteomes" id="UP001281761">
    <property type="component" value="Unassembled WGS sequence"/>
</dbReference>
<feature type="domain" description="Amino acid transporter transmembrane" evidence="6">
    <location>
        <begin position="41"/>
        <end position="494"/>
    </location>
</feature>
<comment type="subcellular location">
    <subcellularLocation>
        <location evidence="1">Membrane</location>
    </subcellularLocation>
</comment>
<feature type="transmembrane region" description="Helical" evidence="5">
    <location>
        <begin position="361"/>
        <end position="383"/>
    </location>
</feature>
<evidence type="ECO:0000256" key="2">
    <source>
        <dbReference type="ARBA" id="ARBA00022692"/>
    </source>
</evidence>
<evidence type="ECO:0000313" key="7">
    <source>
        <dbReference type="EMBL" id="KAK2961123.1"/>
    </source>
</evidence>
<proteinExistence type="predicted"/>
<keyword evidence="8" id="KW-1185">Reference proteome</keyword>
<gene>
    <name evidence="7" type="ORF">BLNAU_3891</name>
</gene>
<feature type="transmembrane region" description="Helical" evidence="5">
    <location>
        <begin position="430"/>
        <end position="452"/>
    </location>
</feature>
<sequence length="500" mass="56013">MNDRTDSVGSINSVKEETRLVWKDDTDPKGMKLIGEFGAYGVILNGLIGAGFFSIPKTYFEAGLIFSILLMSFCAIFSILGAIWTLENIARARGVSYSRSNRIRHNHTHNQMTFSVYSFTDISKIFLGFGGQLTVVLLMATYGVMSMWMFSSMFASTSANLIVRYFLQSFDTRECIIESNPSDVCQKTYNCVLVGFGLVTLTIEVLGMKYLSRIQIFFTVYRFLAFGTIIVSCIISLAFNGSYWLQDTANIEKAVHPWYKFQWNSFPSLFSAASFALTACYHLPTILAPMKGGKKHASGVTIAAFLTVAIVYMGIGSLVTLALGDDVLHFVILNYSNFGARGFTRWSDIDSPRSENWFSTIIKLIVMLFPVMNLLSSFPLVSTTMSTNIVTLIPPHIRSRAPDLIFLCINFTMSLAPLILSSFFPSLGIIVRFTGIISIFVACLIPTFFNFYSRLKTKPEDKTPFSGWWSRSWVSIITFLYGGFCLVYSLIQLITILVKK</sequence>
<evidence type="ECO:0000256" key="3">
    <source>
        <dbReference type="ARBA" id="ARBA00022989"/>
    </source>
</evidence>
<organism evidence="7 8">
    <name type="scientific">Blattamonas nauphoetae</name>
    <dbReference type="NCBI Taxonomy" id="2049346"/>
    <lineage>
        <taxon>Eukaryota</taxon>
        <taxon>Metamonada</taxon>
        <taxon>Preaxostyla</taxon>
        <taxon>Oxymonadida</taxon>
        <taxon>Blattamonas</taxon>
    </lineage>
</organism>
<name>A0ABQ9YBI0_9EUKA</name>
<feature type="transmembrane region" description="Helical" evidence="5">
    <location>
        <begin position="223"/>
        <end position="245"/>
    </location>
</feature>
<dbReference type="Pfam" id="PF01490">
    <property type="entry name" value="Aa_trans"/>
    <property type="match status" value="1"/>
</dbReference>
<feature type="transmembrane region" description="Helical" evidence="5">
    <location>
        <begin position="265"/>
        <end position="288"/>
    </location>
</feature>
<protein>
    <recommendedName>
        <fullName evidence="6">Amino acid transporter transmembrane domain-containing protein</fullName>
    </recommendedName>
</protein>
<keyword evidence="4 5" id="KW-0472">Membrane</keyword>
<keyword evidence="2 5" id="KW-0812">Transmembrane</keyword>
<evidence type="ECO:0000256" key="4">
    <source>
        <dbReference type="ARBA" id="ARBA00023136"/>
    </source>
</evidence>
<reference evidence="7 8" key="1">
    <citation type="journal article" date="2022" name="bioRxiv">
        <title>Genomics of Preaxostyla Flagellates Illuminates Evolutionary Transitions and the Path Towards Mitochondrial Loss.</title>
        <authorList>
            <person name="Novak L.V.F."/>
            <person name="Treitli S.C."/>
            <person name="Pyrih J."/>
            <person name="Halakuc P."/>
            <person name="Pipaliya S.V."/>
            <person name="Vacek V."/>
            <person name="Brzon O."/>
            <person name="Soukal P."/>
            <person name="Eme L."/>
            <person name="Dacks J.B."/>
            <person name="Karnkowska A."/>
            <person name="Elias M."/>
            <person name="Hampl V."/>
        </authorList>
    </citation>
    <scope>NUCLEOTIDE SEQUENCE [LARGE SCALE GENOMIC DNA]</scope>
    <source>
        <strain evidence="7">NAU3</strain>
        <tissue evidence="7">Gut</tissue>
    </source>
</reference>